<comment type="function">
    <text evidence="4">Non catalytic subunit of RNase H2, an endonuclease that specifically degrades the RNA of RNA:DNA hybrids. Participates in DNA replication, possibly by mediating the removal of lagging-strand Okazaki fragment RNA primers during DNA replication. Mediates the excision of single ribonucleotides from DNA:RNA duplexes.</text>
</comment>
<feature type="region of interest" description="Disordered" evidence="6">
    <location>
        <begin position="412"/>
        <end position="434"/>
    </location>
</feature>
<feature type="region of interest" description="Disordered" evidence="6">
    <location>
        <begin position="1"/>
        <end position="31"/>
    </location>
</feature>
<protein>
    <recommendedName>
        <fullName evidence="2">Ribonuclease H2 subunit B</fullName>
    </recommendedName>
    <alternativeName>
        <fullName evidence="5">Ribonuclease HI subunit B</fullName>
    </alternativeName>
</protein>
<gene>
    <name evidence="9" type="ORF">EJ05DRAFT_259812</name>
</gene>
<evidence type="ECO:0000259" key="7">
    <source>
        <dbReference type="Pfam" id="PF09468"/>
    </source>
</evidence>
<dbReference type="GO" id="GO:0006401">
    <property type="term" value="P:RNA catabolic process"/>
    <property type="evidence" value="ECO:0007669"/>
    <property type="project" value="TreeGrafter"/>
</dbReference>
<dbReference type="Proteomes" id="UP000799437">
    <property type="component" value="Unassembled WGS sequence"/>
</dbReference>
<dbReference type="CDD" id="cd09270">
    <property type="entry name" value="RNase_H2-B"/>
    <property type="match status" value="1"/>
</dbReference>
<evidence type="ECO:0000313" key="10">
    <source>
        <dbReference type="Proteomes" id="UP000799437"/>
    </source>
</evidence>
<evidence type="ECO:0000256" key="6">
    <source>
        <dbReference type="SAM" id="MobiDB-lite"/>
    </source>
</evidence>
<dbReference type="OrthoDB" id="29098at2759"/>
<evidence type="ECO:0000256" key="2">
    <source>
        <dbReference type="ARBA" id="ARBA00019062"/>
    </source>
</evidence>
<dbReference type="GO" id="GO:0005654">
    <property type="term" value="C:nucleoplasm"/>
    <property type="evidence" value="ECO:0007669"/>
    <property type="project" value="TreeGrafter"/>
</dbReference>
<dbReference type="GO" id="GO:0032299">
    <property type="term" value="C:ribonuclease H2 complex"/>
    <property type="evidence" value="ECO:0007669"/>
    <property type="project" value="InterPro"/>
</dbReference>
<keyword evidence="3" id="KW-0539">Nucleus</keyword>
<dbReference type="Pfam" id="PF09468">
    <property type="entry name" value="RNase_H2-Ydr279"/>
    <property type="match status" value="1"/>
</dbReference>
<reference evidence="9" key="1">
    <citation type="journal article" date="2020" name="Stud. Mycol.">
        <title>101 Dothideomycetes genomes: a test case for predicting lifestyles and emergence of pathogens.</title>
        <authorList>
            <person name="Haridas S."/>
            <person name="Albert R."/>
            <person name="Binder M."/>
            <person name="Bloem J."/>
            <person name="Labutti K."/>
            <person name="Salamov A."/>
            <person name="Andreopoulos B."/>
            <person name="Baker S."/>
            <person name="Barry K."/>
            <person name="Bills G."/>
            <person name="Bluhm B."/>
            <person name="Cannon C."/>
            <person name="Castanera R."/>
            <person name="Culley D."/>
            <person name="Daum C."/>
            <person name="Ezra D."/>
            <person name="Gonzalez J."/>
            <person name="Henrissat B."/>
            <person name="Kuo A."/>
            <person name="Liang C."/>
            <person name="Lipzen A."/>
            <person name="Lutzoni F."/>
            <person name="Magnuson J."/>
            <person name="Mondo S."/>
            <person name="Nolan M."/>
            <person name="Ohm R."/>
            <person name="Pangilinan J."/>
            <person name="Park H.-J."/>
            <person name="Ramirez L."/>
            <person name="Alfaro M."/>
            <person name="Sun H."/>
            <person name="Tritt A."/>
            <person name="Yoshinaga Y."/>
            <person name="Zwiers L.-H."/>
            <person name="Turgeon B."/>
            <person name="Goodwin S."/>
            <person name="Spatafora J."/>
            <person name="Crous P."/>
            <person name="Grigoriev I."/>
        </authorList>
    </citation>
    <scope>NUCLEOTIDE SEQUENCE</scope>
    <source>
        <strain evidence="9">CBS 121739</strain>
    </source>
</reference>
<dbReference type="EMBL" id="ML996567">
    <property type="protein sequence ID" value="KAF2761330.1"/>
    <property type="molecule type" value="Genomic_DNA"/>
</dbReference>
<dbReference type="InterPro" id="IPR041195">
    <property type="entry name" value="Rnh202_N"/>
</dbReference>
<dbReference type="PANTHER" id="PTHR13383">
    <property type="entry name" value="RIBONUCLEASE H2 SUBUNIT B"/>
    <property type="match status" value="1"/>
</dbReference>
<dbReference type="InterPro" id="IPR040456">
    <property type="entry name" value="RNase_H2_suB"/>
</dbReference>
<evidence type="ECO:0000256" key="4">
    <source>
        <dbReference type="ARBA" id="ARBA00024778"/>
    </source>
</evidence>
<feature type="region of interest" description="Disordered" evidence="6">
    <location>
        <begin position="264"/>
        <end position="295"/>
    </location>
</feature>
<evidence type="ECO:0000256" key="1">
    <source>
        <dbReference type="ARBA" id="ARBA00004123"/>
    </source>
</evidence>
<evidence type="ECO:0000256" key="3">
    <source>
        <dbReference type="ARBA" id="ARBA00023242"/>
    </source>
</evidence>
<dbReference type="InterPro" id="IPR019024">
    <property type="entry name" value="RNase_H2_suB_wHTH"/>
</dbReference>
<dbReference type="Pfam" id="PF17745">
    <property type="entry name" value="Ydr279_N"/>
    <property type="match status" value="1"/>
</dbReference>
<feature type="compositionally biased region" description="Polar residues" evidence="6">
    <location>
        <begin position="278"/>
        <end position="295"/>
    </location>
</feature>
<dbReference type="AlphaFoldDB" id="A0A6A6WGZ6"/>
<evidence type="ECO:0000256" key="5">
    <source>
        <dbReference type="ARBA" id="ARBA00033464"/>
    </source>
</evidence>
<feature type="domain" description="Ribonuclease H2 subunit B wHTH" evidence="7">
    <location>
        <begin position="143"/>
        <end position="351"/>
    </location>
</feature>
<keyword evidence="10" id="KW-1185">Reference proteome</keyword>
<dbReference type="Gene3D" id="1.10.20.120">
    <property type="match status" value="1"/>
</dbReference>
<organism evidence="9 10">
    <name type="scientific">Pseudovirgaria hyperparasitica</name>
    <dbReference type="NCBI Taxonomy" id="470096"/>
    <lineage>
        <taxon>Eukaryota</taxon>
        <taxon>Fungi</taxon>
        <taxon>Dikarya</taxon>
        <taxon>Ascomycota</taxon>
        <taxon>Pezizomycotina</taxon>
        <taxon>Dothideomycetes</taxon>
        <taxon>Dothideomycetes incertae sedis</taxon>
        <taxon>Acrospermales</taxon>
        <taxon>Acrospermaceae</taxon>
        <taxon>Pseudovirgaria</taxon>
    </lineage>
</organism>
<feature type="compositionally biased region" description="Basic and acidic residues" evidence="6">
    <location>
        <begin position="412"/>
        <end position="432"/>
    </location>
</feature>
<evidence type="ECO:0000259" key="8">
    <source>
        <dbReference type="Pfam" id="PF17745"/>
    </source>
</evidence>
<sequence length="452" mass="49437">MKTRSKPPKSSTSKEVEATTQQTTASLPACVDNPPIPFVLPEGLSENARIVTLANPATTSPNRYLFCPSKGFYEFTRIAAPKRLPRSWLFSPSQNGPVDVASVEGDCIKTSKDEDTGKPVPFSDGYVTSAPDLMIATHMDPLFLLLPVLAPSAKVKAPQKQMFLSLDDHLEKLSDSSRHLKFLLNNVKAREILEKRMAAVCDDVDAGGEQMYRLSDEKLVQELLSKAKRMTDNGLPASLEEKYVRLVLQIPVLSVKREDSSTSVEVSQADNLIDTEGTRTPSDTSAESQLSTDSALSTETVATSVSISTATSASKTPLIEAPEGIPDLLRLKTAFSFILSSYVPCHLHPTLTSHLSSQKAIDFSPLDAHLAHIASLREKAQALRSITDNISRKRAADDDDEAAALRAEKKLKKEEEERKKKSESRGVRDLKKVNTAGMKKLSSFFTKAPAKK</sequence>
<name>A0A6A6WGZ6_9PEZI</name>
<dbReference type="PANTHER" id="PTHR13383:SF11">
    <property type="entry name" value="RIBONUCLEASE H2 SUBUNIT B"/>
    <property type="match status" value="1"/>
</dbReference>
<proteinExistence type="predicted"/>
<feature type="domain" description="Rnh202 triple barrel" evidence="8">
    <location>
        <begin position="39"/>
        <end position="140"/>
    </location>
</feature>
<dbReference type="RefSeq" id="XP_033603781.1">
    <property type="nucleotide sequence ID" value="XM_033740251.1"/>
</dbReference>
<evidence type="ECO:0000313" key="9">
    <source>
        <dbReference type="EMBL" id="KAF2761330.1"/>
    </source>
</evidence>
<comment type="subcellular location">
    <subcellularLocation>
        <location evidence="1">Nucleus</location>
    </subcellularLocation>
</comment>
<dbReference type="GeneID" id="54481305"/>
<accession>A0A6A6WGZ6</accession>